<feature type="region of interest" description="Disordered" evidence="2">
    <location>
        <begin position="52"/>
        <end position="73"/>
    </location>
</feature>
<dbReference type="PANTHER" id="PTHR13812">
    <property type="entry name" value="KETIMINE REDUCTASE MU-CRYSTALLIN"/>
    <property type="match status" value="1"/>
</dbReference>
<evidence type="ECO:0008006" key="5">
    <source>
        <dbReference type="Google" id="ProtNLM"/>
    </source>
</evidence>
<protein>
    <recommendedName>
        <fullName evidence="5">Ornithine cyclodeaminase</fullName>
    </recommendedName>
</protein>
<sequence>MLIIKESDVYTLLKLQESIDVNENVFRLHSDSKVDCPSRTLIKVVDNGNNNDIGKSGEAGSVDNSSKPTTTTATPTTNLCYFKPAYVEGNGVGLKIVSVFPDNIKKGLPTIPATIVLLDENTGFTKAIVGATYLTGVRTAAGSAVVAKRFASEESKVLTIFGTGLQAQLHLQMILLVRKSIEKVVVVSKSLDRALAFIKESQEKLKDSKEITLSKDIEFVAELDGNKAVQDSDIVVTATAATPTPLFDGAVLVEKAKLKKIVVLSVGSSTPANRETDTFLFKNSNVIVDDINSCSKSGELSIPETEEKGFNSSTHIRGELGDVLTGKKPLDASNNLILFKSAGTAIQDIATAALVYQRAKELGIGIDVNLD</sequence>
<dbReference type="InterPro" id="IPR023401">
    <property type="entry name" value="ODC_N"/>
</dbReference>
<gene>
    <name evidence="3" type="ORF">CYY_000349</name>
</gene>
<dbReference type="GO" id="GO:0005737">
    <property type="term" value="C:cytoplasm"/>
    <property type="evidence" value="ECO:0007669"/>
    <property type="project" value="TreeGrafter"/>
</dbReference>
<dbReference type="AlphaFoldDB" id="A0A8J4Q308"/>
<accession>A0A8J4Q308</accession>
<dbReference type="Proteomes" id="UP000695562">
    <property type="component" value="Unassembled WGS sequence"/>
</dbReference>
<dbReference type="Gene3D" id="3.40.50.720">
    <property type="entry name" value="NAD(P)-binding Rossmann-like Domain"/>
    <property type="match status" value="1"/>
</dbReference>
<keyword evidence="4" id="KW-1185">Reference proteome</keyword>
<evidence type="ECO:0000256" key="2">
    <source>
        <dbReference type="SAM" id="MobiDB-lite"/>
    </source>
</evidence>
<dbReference type="InterPro" id="IPR003462">
    <property type="entry name" value="ODC_Mu_crystall"/>
</dbReference>
<comment type="caution">
    <text evidence="3">The sequence shown here is derived from an EMBL/GenBank/DDBJ whole genome shotgun (WGS) entry which is preliminary data.</text>
</comment>
<name>A0A8J4Q308_9MYCE</name>
<dbReference type="SUPFAM" id="SSF51735">
    <property type="entry name" value="NAD(P)-binding Rossmann-fold domains"/>
    <property type="match status" value="1"/>
</dbReference>
<reference evidence="3" key="1">
    <citation type="submission" date="2020-01" db="EMBL/GenBank/DDBJ databases">
        <title>Development of genomics and gene disruption for Polysphondylium violaceum indicates a role for the polyketide synthase stlB in stalk morphogenesis.</title>
        <authorList>
            <person name="Narita B."/>
            <person name="Kawabe Y."/>
            <person name="Kin K."/>
            <person name="Saito T."/>
            <person name="Gibbs R."/>
            <person name="Kuspa A."/>
            <person name="Muzny D."/>
            <person name="Queller D."/>
            <person name="Richards S."/>
            <person name="Strassman J."/>
            <person name="Sucgang R."/>
            <person name="Worley K."/>
            <person name="Schaap P."/>
        </authorList>
    </citation>
    <scope>NUCLEOTIDE SEQUENCE</scope>
    <source>
        <strain evidence="3">QSvi11</strain>
    </source>
</reference>
<dbReference type="PIRSF" id="PIRSF001439">
    <property type="entry name" value="CryM"/>
    <property type="match status" value="1"/>
</dbReference>
<evidence type="ECO:0000313" key="3">
    <source>
        <dbReference type="EMBL" id="KAF2078365.1"/>
    </source>
</evidence>
<dbReference type="EMBL" id="AJWJ01000006">
    <property type="protein sequence ID" value="KAF2078365.1"/>
    <property type="molecule type" value="Genomic_DNA"/>
</dbReference>
<evidence type="ECO:0000256" key="1">
    <source>
        <dbReference type="ARBA" id="ARBA00008903"/>
    </source>
</evidence>
<organism evidence="3 4">
    <name type="scientific">Polysphondylium violaceum</name>
    <dbReference type="NCBI Taxonomy" id="133409"/>
    <lineage>
        <taxon>Eukaryota</taxon>
        <taxon>Amoebozoa</taxon>
        <taxon>Evosea</taxon>
        <taxon>Eumycetozoa</taxon>
        <taxon>Dictyostelia</taxon>
        <taxon>Dictyosteliales</taxon>
        <taxon>Dictyosteliaceae</taxon>
        <taxon>Polysphondylium</taxon>
    </lineage>
</organism>
<comment type="similarity">
    <text evidence="1">Belongs to the ornithine cyclodeaminase/mu-crystallin family.</text>
</comment>
<dbReference type="PANTHER" id="PTHR13812:SF19">
    <property type="entry name" value="KETIMINE REDUCTASE MU-CRYSTALLIN"/>
    <property type="match status" value="1"/>
</dbReference>
<dbReference type="Gene3D" id="3.30.1780.10">
    <property type="entry name" value="ornithine cyclodeaminase, domain 1"/>
    <property type="match status" value="1"/>
</dbReference>
<dbReference type="Pfam" id="PF02423">
    <property type="entry name" value="OCD_Mu_crystall"/>
    <property type="match status" value="1"/>
</dbReference>
<proteinExistence type="inferred from homology"/>
<evidence type="ECO:0000313" key="4">
    <source>
        <dbReference type="Proteomes" id="UP000695562"/>
    </source>
</evidence>
<dbReference type="InterPro" id="IPR036291">
    <property type="entry name" value="NAD(P)-bd_dom_sf"/>
</dbReference>
<dbReference type="OrthoDB" id="41492at2759"/>